<dbReference type="HOGENOM" id="CLU_650161_0_0_5"/>
<evidence type="ECO:0000313" key="4">
    <source>
        <dbReference type="Proteomes" id="UP000002033"/>
    </source>
</evidence>
<organism evidence="3 4">
    <name type="scientific">Hyphomicrobium denitrificans (strain ATCC 51888 / DSM 1869 / NCIMB 11706 / TK 0415)</name>
    <dbReference type="NCBI Taxonomy" id="582899"/>
    <lineage>
        <taxon>Bacteria</taxon>
        <taxon>Pseudomonadati</taxon>
        <taxon>Pseudomonadota</taxon>
        <taxon>Alphaproteobacteria</taxon>
        <taxon>Hyphomicrobiales</taxon>
        <taxon>Hyphomicrobiaceae</taxon>
        <taxon>Hyphomicrobium</taxon>
    </lineage>
</organism>
<dbReference type="KEGG" id="hdn:Hden_1195"/>
<dbReference type="EMBL" id="CP002083">
    <property type="protein sequence ID" value="ADJ23008.1"/>
    <property type="molecule type" value="Genomic_DNA"/>
</dbReference>
<keyword evidence="2" id="KW-1133">Transmembrane helix</keyword>
<accession>D8JVW9</accession>
<reference evidence="4" key="1">
    <citation type="journal article" date="2011" name="J. Bacteriol.">
        <title>Genome sequences of eight morphologically diverse alphaproteobacteria.</title>
        <authorList>
            <consortium name="US DOE Joint Genome Institute"/>
            <person name="Brown P.J."/>
            <person name="Kysela D.T."/>
            <person name="Buechlein A."/>
            <person name="Hemmerich C."/>
            <person name="Brun Y.V."/>
        </authorList>
    </citation>
    <scope>NUCLEOTIDE SEQUENCE [LARGE SCALE GENOMIC DNA]</scope>
    <source>
        <strain evidence="4">ATCC 51888 / DSM 1869 / NCIB 11706 / TK 0415</strain>
    </source>
</reference>
<feature type="compositionally biased region" description="Low complexity" evidence="1">
    <location>
        <begin position="341"/>
        <end position="352"/>
    </location>
</feature>
<proteinExistence type="predicted"/>
<keyword evidence="2" id="KW-0472">Membrane</keyword>
<dbReference type="AlphaFoldDB" id="D8JVW9"/>
<name>D8JVW9_HYPDA</name>
<feature type="transmembrane region" description="Helical" evidence="2">
    <location>
        <begin position="44"/>
        <end position="61"/>
    </location>
</feature>
<gene>
    <name evidence="3" type="ordered locus">Hden_1195</name>
</gene>
<feature type="transmembrane region" description="Helical" evidence="2">
    <location>
        <begin position="81"/>
        <end position="100"/>
    </location>
</feature>
<protein>
    <submittedName>
        <fullName evidence="3">Uncharacterized protein</fullName>
    </submittedName>
</protein>
<evidence type="ECO:0000256" key="2">
    <source>
        <dbReference type="SAM" id="Phobius"/>
    </source>
</evidence>
<evidence type="ECO:0000313" key="3">
    <source>
        <dbReference type="EMBL" id="ADJ23008.1"/>
    </source>
</evidence>
<sequence length="422" mass="44086">MFRTKPRSDGEASPAHGSNHVNIIGLGAALLSGTVLYFNGSYGYREAGFGLCVGFLGFAVVKDGAMSYAWSARGEYGRMAAGILSLIALCISCLAAIGAASSGKQAASDPKAAAIERYESARRTRDSADKRLAELGSVKLSRSQAEAKAADLLSKVDLSISRRTGGCTELAPKSNGPRQVAANREACQPWIEAKAVAATAGEIEVLTAKRDAAETVMSEGKPASADAQASTIAWLLSLFTKLHGIDSIQAFTNLMIGLGLEISSPLAWAVYASAKRGRGNNFRKSTFPKVEKVKSEPSVAAEQSDFVALDGPERFAEAKAALLGPNGPSAEILAFPPPNSSPNGSPNGPKPGNRARTAAKEAALVDLQGRIAAGERFGAQVELADRYDVAPSTMSEWLGEWERSGLIPPRMSVGRCKAVAGG</sequence>
<evidence type="ECO:0000256" key="1">
    <source>
        <dbReference type="SAM" id="MobiDB-lite"/>
    </source>
</evidence>
<dbReference type="Proteomes" id="UP000002033">
    <property type="component" value="Chromosome"/>
</dbReference>
<feature type="transmembrane region" description="Helical" evidence="2">
    <location>
        <begin position="21"/>
        <end position="38"/>
    </location>
</feature>
<dbReference type="RefSeq" id="WP_013215223.1">
    <property type="nucleotide sequence ID" value="NC_014313.1"/>
</dbReference>
<feature type="region of interest" description="Disordered" evidence="1">
    <location>
        <begin position="331"/>
        <end position="358"/>
    </location>
</feature>
<dbReference type="STRING" id="582899.Hden_1195"/>
<keyword evidence="2" id="KW-0812">Transmembrane</keyword>
<keyword evidence="4" id="KW-1185">Reference proteome</keyword>